<dbReference type="InterPro" id="IPR016167">
    <property type="entry name" value="FAD-bd_PCMH_sub1"/>
</dbReference>
<comment type="cofactor">
    <cofactor evidence="1">
        <name>FAD</name>
        <dbReference type="ChEBI" id="CHEBI:57692"/>
    </cofactor>
</comment>
<dbReference type="InterPro" id="IPR050416">
    <property type="entry name" value="FAD-linked_Oxidoreductase"/>
</dbReference>
<proteinExistence type="inferred from homology"/>
<dbReference type="HOGENOM" id="CLU_018354_10_2_1"/>
<evidence type="ECO:0000256" key="1">
    <source>
        <dbReference type="ARBA" id="ARBA00001974"/>
    </source>
</evidence>
<protein>
    <submittedName>
        <fullName evidence="7">Putative berberine family protein</fullName>
    </submittedName>
</protein>
<keyword evidence="4" id="KW-0274">FAD</keyword>
<dbReference type="eggNOG" id="ENOG502QTE5">
    <property type="taxonomic scope" value="Eukaryota"/>
</dbReference>
<evidence type="ECO:0000256" key="2">
    <source>
        <dbReference type="ARBA" id="ARBA00005466"/>
    </source>
</evidence>
<sequence>MDKAIDKAVNVFKTEGIPVFKPGEEDYERSVATPNLLFRFSRPNCVVQPENESHVQTIIKQAKSERLKVTIKCGGHSYAGHSTAFRGISLDLRRMNNATFDIDEETVTVDGGCQWGNVYKTLVNGKHNGLVVNGGRCPPVGVGGFILGGGLSPFTRSFGMGSDTLMEATIVTADGKSVIVSDSDDPDSDEGKLFWALRGAGGGNFGVLVNMKLKAQKLRSNDVVAGRYQWFPKPRLTDEVMATMNKFYTTNWPNNMTIDSTWLCDLRQKTGDGVRFTLYFDGNKKEFDKIIDKYIDQPDLATQLKRRSLPEKSTRFLHETLVAQWSEEIKKAFPTNKSYSIYSSFVFNNNKKKNISEITAIIREAMEKFRNDFDGEKVEFLVTWIHSGGKAKEKKPEETAFFWRQATFHTYITVEWEDKWMEGDMRRFMGTVKKKLRPFSLDKRAAFINFPDGKLRTKAHERAYFGENREKLRRVKQIWDKDNFFKWEQGVQLPQAPEEDILDVDASDAEMFTDSIASDQWEYYTANDLKEDLRELANLGF</sequence>
<dbReference type="OrthoDB" id="407275at2759"/>
<dbReference type="EMBL" id="KB916027">
    <property type="protein sequence ID" value="EOD49995.1"/>
    <property type="molecule type" value="Genomic_DNA"/>
</dbReference>
<dbReference type="Pfam" id="PF08031">
    <property type="entry name" value="BBE"/>
    <property type="match status" value="1"/>
</dbReference>
<dbReference type="InterPro" id="IPR006094">
    <property type="entry name" value="Oxid_FAD_bind_N"/>
</dbReference>
<keyword evidence="5" id="KW-0560">Oxidoreductase</keyword>
<accession>R1GEJ0</accession>
<evidence type="ECO:0000256" key="5">
    <source>
        <dbReference type="ARBA" id="ARBA00023002"/>
    </source>
</evidence>
<dbReference type="InterPro" id="IPR016166">
    <property type="entry name" value="FAD-bd_PCMH"/>
</dbReference>
<reference evidence="8" key="1">
    <citation type="journal article" date="2013" name="Genome Announc.">
        <title>Draft genome sequence of Neofusicoccum parvum isolate UCR-NP2, a fungal vascular pathogen associated with grapevine cankers.</title>
        <authorList>
            <person name="Blanco-Ulate B."/>
            <person name="Rolshausen P."/>
            <person name="Cantu D."/>
        </authorList>
    </citation>
    <scope>NUCLEOTIDE SEQUENCE [LARGE SCALE GENOMIC DNA]</scope>
    <source>
        <strain evidence="8">UCR-NP2</strain>
    </source>
</reference>
<evidence type="ECO:0000259" key="6">
    <source>
        <dbReference type="PROSITE" id="PS51387"/>
    </source>
</evidence>
<dbReference type="Pfam" id="PF01565">
    <property type="entry name" value="FAD_binding_4"/>
    <property type="match status" value="1"/>
</dbReference>
<dbReference type="InterPro" id="IPR036318">
    <property type="entry name" value="FAD-bd_PCMH-like_sf"/>
</dbReference>
<dbReference type="Gene3D" id="3.30.465.10">
    <property type="match status" value="1"/>
</dbReference>
<dbReference type="PANTHER" id="PTHR42973">
    <property type="entry name" value="BINDING OXIDOREDUCTASE, PUTATIVE (AFU_ORTHOLOGUE AFUA_1G17690)-RELATED"/>
    <property type="match status" value="1"/>
</dbReference>
<keyword evidence="3" id="KW-0285">Flavoprotein</keyword>
<dbReference type="KEGG" id="npa:UCRNP2_3234"/>
<evidence type="ECO:0000256" key="4">
    <source>
        <dbReference type="ARBA" id="ARBA00022827"/>
    </source>
</evidence>
<dbReference type="SUPFAM" id="SSF56176">
    <property type="entry name" value="FAD-binding/transporter-associated domain-like"/>
    <property type="match status" value="1"/>
</dbReference>
<dbReference type="Proteomes" id="UP000013521">
    <property type="component" value="Unassembled WGS sequence"/>
</dbReference>
<dbReference type="OMA" id="AFRWRDC"/>
<evidence type="ECO:0000313" key="7">
    <source>
        <dbReference type="EMBL" id="EOD49995.1"/>
    </source>
</evidence>
<evidence type="ECO:0000313" key="8">
    <source>
        <dbReference type="Proteomes" id="UP000013521"/>
    </source>
</evidence>
<dbReference type="InterPro" id="IPR012951">
    <property type="entry name" value="BBE"/>
</dbReference>
<organism evidence="7 8">
    <name type="scientific">Botryosphaeria parva (strain UCR-NP2)</name>
    <name type="common">Grapevine canker fungus</name>
    <name type="synonym">Neofusicoccum parvum</name>
    <dbReference type="NCBI Taxonomy" id="1287680"/>
    <lineage>
        <taxon>Eukaryota</taxon>
        <taxon>Fungi</taxon>
        <taxon>Dikarya</taxon>
        <taxon>Ascomycota</taxon>
        <taxon>Pezizomycotina</taxon>
        <taxon>Dothideomycetes</taxon>
        <taxon>Dothideomycetes incertae sedis</taxon>
        <taxon>Botryosphaeriales</taxon>
        <taxon>Botryosphaeriaceae</taxon>
        <taxon>Neofusicoccum</taxon>
    </lineage>
</organism>
<dbReference type="PANTHER" id="PTHR42973:SF39">
    <property type="entry name" value="FAD-BINDING PCMH-TYPE DOMAIN-CONTAINING PROTEIN"/>
    <property type="match status" value="1"/>
</dbReference>
<dbReference type="InterPro" id="IPR016169">
    <property type="entry name" value="FAD-bd_PCMH_sub2"/>
</dbReference>
<dbReference type="PROSITE" id="PS51387">
    <property type="entry name" value="FAD_PCMH"/>
    <property type="match status" value="1"/>
</dbReference>
<evidence type="ECO:0000256" key="3">
    <source>
        <dbReference type="ARBA" id="ARBA00022630"/>
    </source>
</evidence>
<comment type="similarity">
    <text evidence="2">Belongs to the oxygen-dependent FAD-linked oxidoreductase family.</text>
</comment>
<feature type="domain" description="FAD-binding PCMH-type" evidence="6">
    <location>
        <begin position="39"/>
        <end position="218"/>
    </location>
</feature>
<dbReference type="AlphaFoldDB" id="R1GEJ0"/>
<dbReference type="GO" id="GO:0016491">
    <property type="term" value="F:oxidoreductase activity"/>
    <property type="evidence" value="ECO:0007669"/>
    <property type="project" value="UniProtKB-KW"/>
</dbReference>
<name>R1GEJ0_BOTPV</name>
<dbReference type="GO" id="GO:0071949">
    <property type="term" value="F:FAD binding"/>
    <property type="evidence" value="ECO:0007669"/>
    <property type="project" value="InterPro"/>
</dbReference>
<dbReference type="Gene3D" id="3.40.462.20">
    <property type="match status" value="1"/>
</dbReference>
<gene>
    <name evidence="7" type="ORF">UCRNP2_3234</name>
</gene>
<dbReference type="Gene3D" id="3.30.43.10">
    <property type="entry name" value="Uridine Diphospho-n-acetylenolpyruvylglucosamine Reductase, domain 2"/>
    <property type="match status" value="1"/>
</dbReference>